<evidence type="ECO:0000313" key="2">
    <source>
        <dbReference type="EMBL" id="GIL48831.1"/>
    </source>
</evidence>
<proteinExistence type="predicted"/>
<comment type="caution">
    <text evidence="2">The sequence shown here is derived from an EMBL/GenBank/DDBJ whole genome shotgun (WGS) entry which is preliminary data.</text>
</comment>
<feature type="compositionally biased region" description="Low complexity" evidence="1">
    <location>
        <begin position="89"/>
        <end position="112"/>
    </location>
</feature>
<evidence type="ECO:0000313" key="3">
    <source>
        <dbReference type="Proteomes" id="UP000747399"/>
    </source>
</evidence>
<reference evidence="2" key="1">
    <citation type="journal article" date="2021" name="Proc. Natl. Acad. Sci. U.S.A.">
        <title>Three genomes in the algal genus Volvox reveal the fate of a haploid sex-determining region after a transition to homothallism.</title>
        <authorList>
            <person name="Yamamoto K."/>
            <person name="Hamaji T."/>
            <person name="Kawai-Toyooka H."/>
            <person name="Matsuzaki R."/>
            <person name="Takahashi F."/>
            <person name="Nishimura Y."/>
            <person name="Kawachi M."/>
            <person name="Noguchi H."/>
            <person name="Minakuchi Y."/>
            <person name="Umen J.G."/>
            <person name="Toyoda A."/>
            <person name="Nozaki H."/>
        </authorList>
    </citation>
    <scope>NUCLEOTIDE SEQUENCE</scope>
    <source>
        <strain evidence="2">NIES-3780</strain>
    </source>
</reference>
<dbReference type="Proteomes" id="UP000747399">
    <property type="component" value="Unassembled WGS sequence"/>
</dbReference>
<keyword evidence="3" id="KW-1185">Reference proteome</keyword>
<feature type="region of interest" description="Disordered" evidence="1">
    <location>
        <begin position="89"/>
        <end position="113"/>
    </location>
</feature>
<name>A0A8J4EYA3_9CHLO</name>
<accession>A0A8J4EYA3</accession>
<sequence>MSIHTSAFVSTASGASRVRSVPSLCAPGSFKHYRRSTTNKSPRKRTFLVTMTKYNTSLCASAGDYSQNAAMLTCRVCCEKYDEISCGDNGNGNSNGNRGNNNGGNNDSNNDSPQNFGNNGGFMYILQSFGNALLGAMALITAVATFPAASSAAISTFATTARLGRAGGKGSAPASSLYPARPRSKVMHVPCKGSTLVVPLCDPKAVAPLPAWPRCKIVDAPIELSGRDLAIINRPQYCVRESMLV</sequence>
<evidence type="ECO:0000256" key="1">
    <source>
        <dbReference type="SAM" id="MobiDB-lite"/>
    </source>
</evidence>
<organism evidence="2 3">
    <name type="scientific">Volvox africanus</name>
    <dbReference type="NCBI Taxonomy" id="51714"/>
    <lineage>
        <taxon>Eukaryota</taxon>
        <taxon>Viridiplantae</taxon>
        <taxon>Chlorophyta</taxon>
        <taxon>core chlorophytes</taxon>
        <taxon>Chlorophyceae</taxon>
        <taxon>CS clade</taxon>
        <taxon>Chlamydomonadales</taxon>
        <taxon>Volvocaceae</taxon>
        <taxon>Volvox</taxon>
    </lineage>
</organism>
<dbReference type="AlphaFoldDB" id="A0A8J4EYA3"/>
<gene>
    <name evidence="2" type="ORF">Vafri_5251</name>
</gene>
<dbReference type="EMBL" id="BNCO01000006">
    <property type="protein sequence ID" value="GIL48831.1"/>
    <property type="molecule type" value="Genomic_DNA"/>
</dbReference>
<protein>
    <submittedName>
        <fullName evidence="2">Uncharacterized protein</fullName>
    </submittedName>
</protein>